<keyword evidence="2" id="KW-1185">Reference proteome</keyword>
<comment type="caution">
    <text evidence="1">The sequence shown here is derived from an EMBL/GenBank/DDBJ whole genome shotgun (WGS) entry which is preliminary data.</text>
</comment>
<dbReference type="RefSeq" id="WP_185065759.1">
    <property type="nucleotide sequence ID" value="NZ_BAABJP010000068.1"/>
</dbReference>
<accession>A0ABP9RET8</accession>
<reference evidence="2" key="1">
    <citation type="journal article" date="2019" name="Int. J. Syst. Evol. Microbiol.">
        <title>The Global Catalogue of Microorganisms (GCM) 10K type strain sequencing project: providing services to taxonomists for standard genome sequencing and annotation.</title>
        <authorList>
            <consortium name="The Broad Institute Genomics Platform"/>
            <consortium name="The Broad Institute Genome Sequencing Center for Infectious Disease"/>
            <person name="Wu L."/>
            <person name="Ma J."/>
        </authorList>
    </citation>
    <scope>NUCLEOTIDE SEQUENCE [LARGE SCALE GENOMIC DNA]</scope>
    <source>
        <strain evidence="2">JCM 18303</strain>
    </source>
</reference>
<proteinExistence type="predicted"/>
<sequence>MITLAADPTTLVDADLFDRLVTRIVEDEGVDWSFAERVMRQALVFLKACADNPAARLSPSNLVDLGWHAFILHTAEYARFCENIAGRFIHHSPTCPGDPPGGATLARTIEMVRATGFPVDMPLWEGCRAADCKEGDCSQCHQGCVDSP</sequence>
<evidence type="ECO:0000313" key="1">
    <source>
        <dbReference type="EMBL" id="GAA5176359.1"/>
    </source>
</evidence>
<gene>
    <name evidence="1" type="ORF">GCM10023321_84560</name>
</gene>
<name>A0ABP9RET8_9PSEU</name>
<dbReference type="EMBL" id="BAABJP010000068">
    <property type="protein sequence ID" value="GAA5176359.1"/>
    <property type="molecule type" value="Genomic_DNA"/>
</dbReference>
<organism evidence="1 2">
    <name type="scientific">Pseudonocardia eucalypti</name>
    <dbReference type="NCBI Taxonomy" id="648755"/>
    <lineage>
        <taxon>Bacteria</taxon>
        <taxon>Bacillati</taxon>
        <taxon>Actinomycetota</taxon>
        <taxon>Actinomycetes</taxon>
        <taxon>Pseudonocardiales</taxon>
        <taxon>Pseudonocardiaceae</taxon>
        <taxon>Pseudonocardia</taxon>
    </lineage>
</organism>
<dbReference type="Proteomes" id="UP001428817">
    <property type="component" value="Unassembled WGS sequence"/>
</dbReference>
<protein>
    <submittedName>
        <fullName evidence="1">Uncharacterized protein</fullName>
    </submittedName>
</protein>
<evidence type="ECO:0000313" key="2">
    <source>
        <dbReference type="Proteomes" id="UP001428817"/>
    </source>
</evidence>